<evidence type="ECO:0000256" key="8">
    <source>
        <dbReference type="ARBA" id="ARBA00023054"/>
    </source>
</evidence>
<feature type="region of interest" description="Disordered" evidence="14">
    <location>
        <begin position="1169"/>
        <end position="1215"/>
    </location>
</feature>
<keyword evidence="18" id="KW-1185">Reference proteome</keyword>
<dbReference type="GO" id="GO:0004100">
    <property type="term" value="F:chitin synthase activity"/>
    <property type="evidence" value="ECO:0007669"/>
    <property type="project" value="UniProtKB-EC"/>
</dbReference>
<evidence type="ECO:0000256" key="10">
    <source>
        <dbReference type="ARBA" id="ARBA00023180"/>
    </source>
</evidence>
<feature type="transmembrane region" description="Helical" evidence="15">
    <location>
        <begin position="1044"/>
        <end position="1063"/>
    </location>
</feature>
<feature type="transmembrane region" description="Helical" evidence="15">
    <location>
        <begin position="1011"/>
        <end position="1032"/>
    </location>
</feature>
<dbReference type="PANTHER" id="PTHR22914">
    <property type="entry name" value="CHITIN SYNTHASE"/>
    <property type="match status" value="1"/>
</dbReference>
<dbReference type="Pfam" id="PF03142">
    <property type="entry name" value="Chitin_synth_2"/>
    <property type="match status" value="1"/>
</dbReference>
<dbReference type="EMBL" id="OZ034837">
    <property type="protein sequence ID" value="CAL1678461.1"/>
    <property type="molecule type" value="Genomic_DNA"/>
</dbReference>
<evidence type="ECO:0000259" key="16">
    <source>
        <dbReference type="Pfam" id="PF23000"/>
    </source>
</evidence>
<dbReference type="InterPro" id="IPR004835">
    <property type="entry name" value="Chitin_synth"/>
</dbReference>
<dbReference type="Pfam" id="PF23000">
    <property type="entry name" value="ChitinSynthase_IV_N"/>
    <property type="match status" value="1"/>
</dbReference>
<dbReference type="PANTHER" id="PTHR22914:SF42">
    <property type="entry name" value="CHITIN SYNTHASE"/>
    <property type="match status" value="1"/>
</dbReference>
<evidence type="ECO:0000256" key="12">
    <source>
        <dbReference type="ARBA" id="ARBA00048014"/>
    </source>
</evidence>
<sequence>MAKNQHQNGIIPGGGAMSGPDDFSDGESTPLTQDYIGSQRTIVETKGWDVFRNPPLKTDSISGSMANQKCLERMVQVIKVLVYLLVFVIVLGSGVVAKGTILFMTSQLQRDRKIFYCNKQLDRENQYTVTLPEVERIAWIWCIIIAQSIPEFGALMRSIRMCIFKSFKKPQLSHFLLVFLMETFHVLGVSLMFMAVLPELDVVKGAMLTNCVCFVPGLLGLLSRNKSKDESKRFILVLVDIAALAAQATSFVLWPLLENPKHSLWLIPVALFLVSCGWWENYVSTQSRIGLIRTLGRVKKEMRLTRYFTYMLVSIWKIVAFFISTILILYMKGENVGHLFTMLSSAFGEHKITVTSVKTIAGNLPDLSEIVTGDITEVVNADFSTPIYVLLLQIAGSYFAYVFGKFACKILIQGFSYAFPVNLTIPVSISLLIAACGLRNSDPCFFHGTIPDYLFYESPPPNFLNDFVSKQYAWVWLLWLLSQTWITLHIWTPKCERLAATEKLFVVPMYNSLLIDQSMGLNRRRDDQPEVKVEDLAEIEKEKGDGDYETIYEQTDGSTTPPSAVKSSDHVTRIYACATMWHENKEEMMEFLKSILRLDEDQCARRVAQKYLKVVDPDYYEFETHIFFDDAFELSDHDENESQVNRFVKLLVGTLDEAASDVHKTRMHVRAPKKYPTPYGGRLVWTLPGKTKMIAHLKDKSKIRHRKRWSQVMYMYYLLGHRLMELPISVDRKEVIAENTYLLTLDGDIDFQPAAVKLLVDLMKKNKNLGAACGRIHPVGSGPMVWYQMFEYAIGHWLQKATEHMIGCVLCSPGCFSLFRGKALMDDNVMKKYTTRSDEARHYVQYDQGEDRWLCTLLLQRGYRVEYSAASDAYTHAPEGFNEFYNQRRRWVPSTIANIMDLLMDAKRTIKINDNISLPYISYQILLMGGTILGPGTIFLMLVGAFVAAFKIDNWTSFYYNIIPILLFMIICFTCKANVQLLCAQILSTAYAMIMMAVIVGTALQLGEDGIGSPSAIFLISLSSSFFIAACLHPQEFWCIVPGIIYLLSIPSMYLLLILYSIINLNVVSWGTREVQTKKTKKELEQEKREAEEAKRKAKQKSLLGFLQNGAGTNDDDQGSIEISLAGLFKCLLCTHGKPSAEKQQLVAIAESLEQLGKRLETIERAVDPHSGRRRASSVGSRTADHLGAIGEDPAEDEEASDTETVTSLNTEGNRDGSNFLTRPYWLNDDGLKKGEVDVLSLQEEQFWKDLLEKYLYPIDEDKTEKARIAKDLKDLRDQSVFAFFMMNALFVLIVFLLQLNKDLLHIKWPFGIKTNVTYDASTMEARIAADLIELRNKSVFAFLMFNALFVLIVFLLQLNKDQLHVVWPLGVKTNITYIEETSEVHISKEYLQLEPIGLVFVFFFALILVIQFTAMLFHRFGTLAHILASTSLDCCKKTKDLSEEALLSKHAVEIVRDLQRLDGMEGDYEEGSGSGPGRRKTIRNLEKSRRKTQAINTLDVAFRQRFFSMSEGAGLPRNMSTRRTTEAFKAFEGRRNSIMAMRRKSQMQTLGANNIYGVAGNPLGIQGRPSRSSQISVKDVFEGHGATSAAGHVNAGYEGDDSPVNSLRLQNLGGGQVTWREANSNV</sequence>
<dbReference type="InterPro" id="IPR029044">
    <property type="entry name" value="Nucleotide-diphossugar_trans"/>
</dbReference>
<evidence type="ECO:0000256" key="1">
    <source>
        <dbReference type="ARBA" id="ARBA00004651"/>
    </source>
</evidence>
<feature type="transmembrane region" description="Helical" evidence="15">
    <location>
        <begin position="958"/>
        <end position="975"/>
    </location>
</feature>
<evidence type="ECO:0000256" key="11">
    <source>
        <dbReference type="ARBA" id="ARBA00046329"/>
    </source>
</evidence>
<keyword evidence="7 15" id="KW-1133">Transmembrane helix</keyword>
<feature type="transmembrane region" description="Helical" evidence="15">
    <location>
        <begin position="137"/>
        <end position="155"/>
    </location>
</feature>
<feature type="compositionally biased region" description="Acidic residues" evidence="14">
    <location>
        <begin position="1193"/>
        <end position="1202"/>
    </location>
</feature>
<protein>
    <recommendedName>
        <fullName evidence="2">chitin synthase</fullName>
        <ecNumber evidence="2">2.4.1.16</ecNumber>
    </recommendedName>
</protein>
<dbReference type="EC" id="2.4.1.16" evidence="2"/>
<feature type="domain" description="Chitin synthase chs-1/2 N-terminal putative transporter" evidence="16">
    <location>
        <begin position="73"/>
        <end position="346"/>
    </location>
</feature>
<evidence type="ECO:0000256" key="6">
    <source>
        <dbReference type="ARBA" id="ARBA00022692"/>
    </source>
</evidence>
<dbReference type="GO" id="GO:0006031">
    <property type="term" value="P:chitin biosynthetic process"/>
    <property type="evidence" value="ECO:0007669"/>
    <property type="project" value="TreeGrafter"/>
</dbReference>
<evidence type="ECO:0000313" key="17">
    <source>
        <dbReference type="EMBL" id="CAL1678461.1"/>
    </source>
</evidence>
<keyword evidence="3" id="KW-1003">Cell membrane</keyword>
<feature type="transmembrane region" description="Helical" evidence="15">
    <location>
        <begin position="1281"/>
        <end position="1300"/>
    </location>
</feature>
<keyword evidence="5" id="KW-0808">Transferase</keyword>
<feature type="transmembrane region" description="Helical" evidence="15">
    <location>
        <begin position="982"/>
        <end position="1005"/>
    </location>
</feature>
<feature type="coiled-coil region" evidence="13">
    <location>
        <begin position="1074"/>
        <end position="1104"/>
    </location>
</feature>
<feature type="transmembrane region" description="Helical" evidence="15">
    <location>
        <begin position="175"/>
        <end position="196"/>
    </location>
</feature>
<feature type="transmembrane region" description="Helical" evidence="15">
    <location>
        <begin position="1340"/>
        <end position="1359"/>
    </location>
</feature>
<feature type="transmembrane region" description="Helical" evidence="15">
    <location>
        <begin position="202"/>
        <end position="222"/>
    </location>
</feature>
<name>A0AAV2NGG6_9HYME</name>
<feature type="transmembrane region" description="Helical" evidence="15">
    <location>
        <begin position="263"/>
        <end position="283"/>
    </location>
</feature>
<organism evidence="17 18">
    <name type="scientific">Lasius platythorax</name>
    <dbReference type="NCBI Taxonomy" id="488582"/>
    <lineage>
        <taxon>Eukaryota</taxon>
        <taxon>Metazoa</taxon>
        <taxon>Ecdysozoa</taxon>
        <taxon>Arthropoda</taxon>
        <taxon>Hexapoda</taxon>
        <taxon>Insecta</taxon>
        <taxon>Pterygota</taxon>
        <taxon>Neoptera</taxon>
        <taxon>Endopterygota</taxon>
        <taxon>Hymenoptera</taxon>
        <taxon>Apocrita</taxon>
        <taxon>Aculeata</taxon>
        <taxon>Formicoidea</taxon>
        <taxon>Formicidae</taxon>
        <taxon>Formicinae</taxon>
        <taxon>Lasius</taxon>
        <taxon>Lasius</taxon>
    </lineage>
</organism>
<feature type="region of interest" description="Disordered" evidence="14">
    <location>
        <begin position="1"/>
        <end position="29"/>
    </location>
</feature>
<proteinExistence type="inferred from homology"/>
<feature type="transmembrane region" description="Helical" evidence="15">
    <location>
        <begin position="1397"/>
        <end position="1418"/>
    </location>
</feature>
<feature type="transmembrane region" description="Helical" evidence="15">
    <location>
        <begin position="234"/>
        <end position="257"/>
    </location>
</feature>
<keyword evidence="6 15" id="KW-0812">Transmembrane</keyword>
<evidence type="ECO:0000256" key="15">
    <source>
        <dbReference type="SAM" id="Phobius"/>
    </source>
</evidence>
<evidence type="ECO:0000256" key="7">
    <source>
        <dbReference type="ARBA" id="ARBA00022989"/>
    </source>
</evidence>
<feature type="transmembrane region" description="Helical" evidence="15">
    <location>
        <begin position="415"/>
        <end position="435"/>
    </location>
</feature>
<evidence type="ECO:0000256" key="9">
    <source>
        <dbReference type="ARBA" id="ARBA00023136"/>
    </source>
</evidence>
<feature type="compositionally biased region" description="Polar residues" evidence="14">
    <location>
        <begin position="1203"/>
        <end position="1215"/>
    </location>
</feature>
<comment type="catalytic activity">
    <reaction evidence="12">
        <text>[(1-&gt;4)-N-acetyl-beta-D-glucosaminyl](n) + UDP-N-acetyl-alpha-D-glucosamine = [(1-&gt;4)-N-acetyl-beta-D-glucosaminyl](n+1) + UDP + H(+)</text>
        <dbReference type="Rhea" id="RHEA:16637"/>
        <dbReference type="Rhea" id="RHEA-COMP:9593"/>
        <dbReference type="Rhea" id="RHEA-COMP:9595"/>
        <dbReference type="ChEBI" id="CHEBI:15378"/>
        <dbReference type="ChEBI" id="CHEBI:17029"/>
        <dbReference type="ChEBI" id="CHEBI:57705"/>
        <dbReference type="ChEBI" id="CHEBI:58223"/>
        <dbReference type="EC" id="2.4.1.16"/>
    </reaction>
</comment>
<dbReference type="SUPFAM" id="SSF53448">
    <property type="entry name" value="Nucleotide-diphospho-sugar transferases"/>
    <property type="match status" value="1"/>
</dbReference>
<evidence type="ECO:0000313" key="18">
    <source>
        <dbReference type="Proteomes" id="UP001497644"/>
    </source>
</evidence>
<dbReference type="FunFam" id="3.90.550.10:FF:000139">
    <property type="entry name" value="Chitin synthase 8"/>
    <property type="match status" value="1"/>
</dbReference>
<keyword evidence="9 15" id="KW-0472">Membrane</keyword>
<comment type="similarity">
    <text evidence="11">Belongs to the chitin synthase family. Class IV subfamily.</text>
</comment>
<dbReference type="GO" id="GO:0005886">
    <property type="term" value="C:plasma membrane"/>
    <property type="evidence" value="ECO:0007669"/>
    <property type="project" value="UniProtKB-SubCell"/>
</dbReference>
<dbReference type="Gene3D" id="3.90.550.10">
    <property type="entry name" value="Spore Coat Polysaccharide Biosynthesis Protein SpsA, Chain A"/>
    <property type="match status" value="1"/>
</dbReference>
<evidence type="ECO:0000256" key="4">
    <source>
        <dbReference type="ARBA" id="ARBA00022676"/>
    </source>
</evidence>
<keyword evidence="10" id="KW-0325">Glycoprotein</keyword>
<keyword evidence="4" id="KW-0328">Glycosyltransferase</keyword>
<feature type="transmembrane region" description="Helical" evidence="15">
    <location>
        <begin position="307"/>
        <end position="331"/>
    </location>
</feature>
<accession>A0AAV2NGG6</accession>
<feature type="transmembrane region" description="Helical" evidence="15">
    <location>
        <begin position="385"/>
        <end position="403"/>
    </location>
</feature>
<reference evidence="17" key="1">
    <citation type="submission" date="2024-04" db="EMBL/GenBank/DDBJ databases">
        <authorList>
            <consortium name="Molecular Ecology Group"/>
        </authorList>
    </citation>
    <scope>NUCLEOTIDE SEQUENCE</scope>
</reference>
<evidence type="ECO:0000256" key="5">
    <source>
        <dbReference type="ARBA" id="ARBA00022679"/>
    </source>
</evidence>
<dbReference type="Proteomes" id="UP001497644">
    <property type="component" value="Chromosome 14"/>
</dbReference>
<feature type="transmembrane region" description="Helical" evidence="15">
    <location>
        <begin position="80"/>
        <end position="103"/>
    </location>
</feature>
<evidence type="ECO:0000256" key="3">
    <source>
        <dbReference type="ARBA" id="ARBA00022475"/>
    </source>
</evidence>
<dbReference type="InterPro" id="IPR055120">
    <property type="entry name" value="Chs-1/2_IV_N"/>
</dbReference>
<comment type="subcellular location">
    <subcellularLocation>
        <location evidence="1">Cell membrane</location>
        <topology evidence="1">Multi-pass membrane protein</topology>
    </subcellularLocation>
</comment>
<evidence type="ECO:0000256" key="14">
    <source>
        <dbReference type="SAM" id="MobiDB-lite"/>
    </source>
</evidence>
<dbReference type="CDD" id="cd04190">
    <property type="entry name" value="Chitin_synth_C"/>
    <property type="match status" value="1"/>
</dbReference>
<evidence type="ECO:0000256" key="2">
    <source>
        <dbReference type="ARBA" id="ARBA00012543"/>
    </source>
</evidence>
<keyword evidence="8 13" id="KW-0175">Coiled coil</keyword>
<evidence type="ECO:0000256" key="13">
    <source>
        <dbReference type="SAM" id="Coils"/>
    </source>
</evidence>
<feature type="transmembrane region" description="Helical" evidence="15">
    <location>
        <begin position="925"/>
        <end position="952"/>
    </location>
</feature>
<gene>
    <name evidence="17" type="ORF">LPLAT_LOCUS4309</name>
</gene>